<comment type="caution">
    <text evidence="2">The sequence shown here is derived from an EMBL/GenBank/DDBJ whole genome shotgun (WGS) entry which is preliminary data.</text>
</comment>
<dbReference type="Proteomes" id="UP000275408">
    <property type="component" value="Unassembled WGS sequence"/>
</dbReference>
<dbReference type="EMBL" id="RCHS01000719">
    <property type="protein sequence ID" value="RMX57175.1"/>
    <property type="molecule type" value="Genomic_DNA"/>
</dbReference>
<keyword evidence="3" id="KW-1185">Reference proteome</keyword>
<evidence type="ECO:0000313" key="3">
    <source>
        <dbReference type="Proteomes" id="UP000275408"/>
    </source>
</evidence>
<protein>
    <submittedName>
        <fullName evidence="2">Uncharacterized protein</fullName>
    </submittedName>
</protein>
<gene>
    <name evidence="2" type="ORF">pdam_00024323</name>
</gene>
<dbReference type="AlphaFoldDB" id="A0A3M6UU71"/>
<evidence type="ECO:0000313" key="2">
    <source>
        <dbReference type="EMBL" id="RMX57175.1"/>
    </source>
</evidence>
<accession>A0A3M6UU71</accession>
<feature type="region of interest" description="Disordered" evidence="1">
    <location>
        <begin position="120"/>
        <end position="149"/>
    </location>
</feature>
<evidence type="ECO:0000256" key="1">
    <source>
        <dbReference type="SAM" id="MobiDB-lite"/>
    </source>
</evidence>
<organism evidence="2 3">
    <name type="scientific">Pocillopora damicornis</name>
    <name type="common">Cauliflower coral</name>
    <name type="synonym">Millepora damicornis</name>
    <dbReference type="NCBI Taxonomy" id="46731"/>
    <lineage>
        <taxon>Eukaryota</taxon>
        <taxon>Metazoa</taxon>
        <taxon>Cnidaria</taxon>
        <taxon>Anthozoa</taxon>
        <taxon>Hexacorallia</taxon>
        <taxon>Scleractinia</taxon>
        <taxon>Astrocoeniina</taxon>
        <taxon>Pocilloporidae</taxon>
        <taxon>Pocillopora</taxon>
    </lineage>
</organism>
<feature type="region of interest" description="Disordered" evidence="1">
    <location>
        <begin position="192"/>
        <end position="215"/>
    </location>
</feature>
<reference evidence="2 3" key="1">
    <citation type="journal article" date="2018" name="Sci. Rep.">
        <title>Comparative analysis of the Pocillopora damicornis genome highlights role of immune system in coral evolution.</title>
        <authorList>
            <person name="Cunning R."/>
            <person name="Bay R.A."/>
            <person name="Gillette P."/>
            <person name="Baker A.C."/>
            <person name="Traylor-Knowles N."/>
        </authorList>
    </citation>
    <scope>NUCLEOTIDE SEQUENCE [LARGE SCALE GENOMIC DNA]</scope>
    <source>
        <strain evidence="2">RSMAS</strain>
        <tissue evidence="2">Whole animal</tissue>
    </source>
</reference>
<name>A0A3M6UU71_POCDA</name>
<proteinExistence type="predicted"/>
<sequence length="215" mass="23090">MKPCRSFKFHSLCSIMVVGPSSCGKTVFVEKLLKERSRLFTPPYNPVVYCYSANQPTISPSSFNNMSRAELDLVAQAAAASGFNPYDILYGSPPNTNSPPLGLRTSTPAGTSVASDLSFKAQFSPSIPPTPSPTPRRGQRQPPSSLNLTREQVRAQGINPMEFMAQPLREAGTRGGVGPIVVPPYTPPSPIPSSLEFSSPRIVGGTPSYNTTCQR</sequence>